<dbReference type="InterPro" id="IPR035969">
    <property type="entry name" value="Rab-GAP_TBC_sf"/>
</dbReference>
<dbReference type="GeneID" id="20329765"/>
<dbReference type="PANTHER" id="PTHR47219">
    <property type="entry name" value="RAB GTPASE-ACTIVATING PROTEIN 1-LIKE"/>
    <property type="match status" value="1"/>
</dbReference>
<dbReference type="SMART" id="SM00164">
    <property type="entry name" value="TBC"/>
    <property type="match status" value="1"/>
</dbReference>
<dbReference type="Gene3D" id="1.10.8.270">
    <property type="entry name" value="putative rabgap domain of human tbc1 domain family member 14 like domains"/>
    <property type="match status" value="1"/>
</dbReference>
<evidence type="ECO:0000256" key="2">
    <source>
        <dbReference type="SAM" id="Coils"/>
    </source>
</evidence>
<protein>
    <recommendedName>
        <fullName evidence="4">Rab-GAP TBC domain-containing protein</fullName>
    </recommendedName>
</protein>
<dbReference type="PANTHER" id="PTHR47219:SF22">
    <property type="entry name" value="RAB-GAP TBC DOMAIN-CONTAINING PROTEIN"/>
    <property type="match status" value="1"/>
</dbReference>
<organism evidence="5 6">
    <name type="scientific">Opisthorchis viverrini</name>
    <name type="common">Southeast Asian liver fluke</name>
    <dbReference type="NCBI Taxonomy" id="6198"/>
    <lineage>
        <taxon>Eukaryota</taxon>
        <taxon>Metazoa</taxon>
        <taxon>Spiralia</taxon>
        <taxon>Lophotrochozoa</taxon>
        <taxon>Platyhelminthes</taxon>
        <taxon>Trematoda</taxon>
        <taxon>Digenea</taxon>
        <taxon>Opisthorchiida</taxon>
        <taxon>Opisthorchiata</taxon>
        <taxon>Opisthorchiidae</taxon>
        <taxon>Opisthorchis</taxon>
    </lineage>
</organism>
<dbReference type="EMBL" id="KL597264">
    <property type="protein sequence ID" value="KER19266.1"/>
    <property type="molecule type" value="Genomic_DNA"/>
</dbReference>
<keyword evidence="1" id="KW-0343">GTPase activation</keyword>
<keyword evidence="6" id="KW-1185">Reference proteome</keyword>
<dbReference type="FunFam" id="1.10.8.270:FF:000001">
    <property type="entry name" value="TBC1 domain family member 1"/>
    <property type="match status" value="1"/>
</dbReference>
<dbReference type="STRING" id="6198.A0A074YWU6"/>
<evidence type="ECO:0000256" key="3">
    <source>
        <dbReference type="SAM" id="MobiDB-lite"/>
    </source>
</evidence>
<dbReference type="PROSITE" id="PS50086">
    <property type="entry name" value="TBC_RABGAP"/>
    <property type="match status" value="1"/>
</dbReference>
<feature type="region of interest" description="Disordered" evidence="3">
    <location>
        <begin position="499"/>
        <end position="543"/>
    </location>
</feature>
<dbReference type="InterPro" id="IPR050302">
    <property type="entry name" value="Rab_GAP_TBC_domain"/>
</dbReference>
<dbReference type="Pfam" id="PF00566">
    <property type="entry name" value="RabGAP-TBC"/>
    <property type="match status" value="1"/>
</dbReference>
<dbReference type="GO" id="GO:0031267">
    <property type="term" value="F:small GTPase binding"/>
    <property type="evidence" value="ECO:0007669"/>
    <property type="project" value="TreeGrafter"/>
</dbReference>
<dbReference type="CTD" id="20329765"/>
<dbReference type="Gene3D" id="1.10.10.750">
    <property type="entry name" value="Ypt/Rab-GAP domain of gyp1p, domain 1"/>
    <property type="match status" value="1"/>
</dbReference>
<feature type="coiled-coil region" evidence="2">
    <location>
        <begin position="771"/>
        <end position="840"/>
    </location>
</feature>
<keyword evidence="2" id="KW-0175">Coiled coil</keyword>
<accession>A0A074YWU6</accession>
<feature type="region of interest" description="Disordered" evidence="3">
    <location>
        <begin position="79"/>
        <end position="113"/>
    </location>
</feature>
<sequence>QLKVAPRFFLPRAQIRPRDGPRASGAGGFPGLFEMNSSGKEEQELLAKLEEQNRYCLSHLTLAPRTFLSDAKAVTALPNRRREGSLSSSISTESSSDGLKARPSDDSTSVSTRSGPLSVGMLWVNNVLPPSTSLLEQWGCVVKNWDQFSKKRSFVADLIRKGLPDEFRPLVWRLYTGAYDSTARKLYDGYLEVESPVENAIRRDIARTFPKHELFKDENGSGQERLFRVIKAYSVHDREVGYCQGSGFITGLLLMQLPELDAFAVLVQLMNEYRLREIYKPAMVELGVCMYQLEQLLAEHLPEIYTHFVSHSFAPSLYASAWFLTLFSTVLPITMATRVMDFFIIEGMNFIFRLALSLLKFSAEKLLASDMETMVVYLQNEGPTQWEQNASAIFEAANAIKLNPKKMKNYYIHLSSALFLRLEKEYLQMRSQEREDQIELRRLRTENGLLLQRIARLEEECASVADRLVQSQLIRAQESEALLALRCELSILRRTHMKPTAGTPASVGQNGETSEENCDSGDEKTEFRDQSTDSHNSEPHSVSLTELTGDFGVLRINGTSEPVETVASFVNGPCSPTERGSREPSVAELEVRDQHPTYPCLPPSLSSQATGTVNPPEVVSYSQARHAMLPRQAIGFTPKGGDTLAVTTLHTLQSDLTLCRAREADAKSALSDLKIRYHELEELKTDQATRSSEQMAVLKDELFTVKLRETESLTRLDEMRQRLAEIEALWQAHSSRCKASTSDGKRTSLLLGSFGQSGSSDARKLSDSILEARYLDQIATLQQQVNELAVQRELADRRADRLDQRITELLEARSAAGAREHELRSELKEAVRMCAEIEAKRKSDGLMWRSREMELTAQLTEWRQCQLQLECKYESLLATRHLQAVPPSPISCRGDSKCNGFGSTDTIDSVKLGQNLDNLPSLNLDQLNGSSDSLDVQDDMPTPGDIRHRTLTASSNPPQSHPKSELRSLWKDLPPTVMTDSIGPLEDLCLVPDDPMITSVYLGNGTSYED</sequence>
<feature type="compositionally biased region" description="Basic and acidic residues" evidence="3">
    <location>
        <begin position="521"/>
        <end position="538"/>
    </location>
</feature>
<dbReference type="OrthoDB" id="295078at2759"/>
<evidence type="ECO:0000313" key="6">
    <source>
        <dbReference type="Proteomes" id="UP000054324"/>
    </source>
</evidence>
<dbReference type="Proteomes" id="UP000054324">
    <property type="component" value="Unassembled WGS sequence"/>
</dbReference>
<dbReference type="RefSeq" id="XP_009176986.1">
    <property type="nucleotide sequence ID" value="XM_009178722.1"/>
</dbReference>
<feature type="region of interest" description="Disordered" evidence="3">
    <location>
        <begin position="928"/>
        <end position="966"/>
    </location>
</feature>
<dbReference type="AlphaFoldDB" id="A0A074YWU6"/>
<dbReference type="GO" id="GO:0005096">
    <property type="term" value="F:GTPase activator activity"/>
    <property type="evidence" value="ECO:0007669"/>
    <property type="project" value="UniProtKB-KW"/>
</dbReference>
<evidence type="ECO:0000256" key="1">
    <source>
        <dbReference type="ARBA" id="ARBA00022468"/>
    </source>
</evidence>
<feature type="non-terminal residue" evidence="5">
    <location>
        <position position="1"/>
    </location>
</feature>
<dbReference type="KEGG" id="ovi:T265_15600"/>
<gene>
    <name evidence="5" type="ORF">T265_15600</name>
</gene>
<proteinExistence type="predicted"/>
<evidence type="ECO:0000313" key="5">
    <source>
        <dbReference type="EMBL" id="KER19266.1"/>
    </source>
</evidence>
<evidence type="ECO:0000259" key="4">
    <source>
        <dbReference type="PROSITE" id="PS50086"/>
    </source>
</evidence>
<feature type="domain" description="Rab-GAP TBC" evidence="4">
    <location>
        <begin position="162"/>
        <end position="347"/>
    </location>
</feature>
<dbReference type="Gene3D" id="1.10.472.80">
    <property type="entry name" value="Ypt/Rab-GAP domain of gyp1p, domain 3"/>
    <property type="match status" value="1"/>
</dbReference>
<dbReference type="SUPFAM" id="SSF47923">
    <property type="entry name" value="Ypt/Rab-GAP domain of gyp1p"/>
    <property type="match status" value="2"/>
</dbReference>
<name>A0A074YWU6_OPIVI</name>
<feature type="compositionally biased region" description="Low complexity" evidence="3">
    <location>
        <begin position="85"/>
        <end position="96"/>
    </location>
</feature>
<reference evidence="5 6" key="1">
    <citation type="submission" date="2013-11" db="EMBL/GenBank/DDBJ databases">
        <title>Opisthorchis viverrini - life in the bile duct.</title>
        <authorList>
            <person name="Young N.D."/>
            <person name="Nagarajan N."/>
            <person name="Lin S.J."/>
            <person name="Korhonen P.K."/>
            <person name="Jex A.R."/>
            <person name="Hall R.S."/>
            <person name="Safavi-Hemami H."/>
            <person name="Kaewkong W."/>
            <person name="Bertrand D."/>
            <person name="Gao S."/>
            <person name="Seet Q."/>
            <person name="Wongkham S."/>
            <person name="Teh B.T."/>
            <person name="Wongkham C."/>
            <person name="Intapan P.M."/>
            <person name="Maleewong W."/>
            <person name="Yang X."/>
            <person name="Hu M."/>
            <person name="Wang Z."/>
            <person name="Hofmann A."/>
            <person name="Sternberg P.W."/>
            <person name="Tan P."/>
            <person name="Wang J."/>
            <person name="Gasser R.B."/>
        </authorList>
    </citation>
    <scope>NUCLEOTIDE SEQUENCE [LARGE SCALE GENOMIC DNA]</scope>
</reference>
<dbReference type="InterPro" id="IPR000195">
    <property type="entry name" value="Rab-GAP-TBC_dom"/>
</dbReference>